<dbReference type="EnsemblPlants" id="TuG1812G0700000665.01.T01">
    <property type="protein sequence ID" value="TuG1812G0700000665.01.T01"/>
    <property type="gene ID" value="TuG1812G0700000665.01"/>
</dbReference>
<accession>A0A8R7QXQ0</accession>
<reference evidence="3" key="3">
    <citation type="submission" date="2022-06" db="UniProtKB">
        <authorList>
            <consortium name="EnsemblPlants"/>
        </authorList>
    </citation>
    <scope>IDENTIFICATION</scope>
</reference>
<sequence>ATPNPRPPCTSGRPWYDGSHEPTTEEGEAGQIVFNKLRERSDQFTARGLVRSEESKQKIGGDDEVYVADVREAEHLALAVQGADALAILTSASPKMKPGFDPTKGGRPEFYYEDEAYPEQVDWIGQKNQIDAAKAAGVKHIVLVGSMGEQIPTYTGKLFAMSL</sequence>
<dbReference type="InterPro" id="IPR036291">
    <property type="entry name" value="NAD(P)-bd_dom_sf"/>
</dbReference>
<name>A0A8R7QXQ0_TRIUA</name>
<protein>
    <recommendedName>
        <fullName evidence="2">NAD(P)-binding domain-containing protein</fullName>
    </recommendedName>
</protein>
<dbReference type="InterPro" id="IPR044163">
    <property type="entry name" value="SARED1-like"/>
</dbReference>
<dbReference type="SUPFAM" id="SSF51735">
    <property type="entry name" value="NAD(P)-binding Rossmann-fold domains"/>
    <property type="match status" value="1"/>
</dbReference>
<dbReference type="PANTHER" id="PTHR14194:SF104">
    <property type="entry name" value="EXPRESSED PROTEIN"/>
    <property type="match status" value="1"/>
</dbReference>
<dbReference type="PANTHER" id="PTHR14194">
    <property type="entry name" value="NITROGEN METABOLIC REGULATION PROTEIN NMR-RELATED"/>
    <property type="match status" value="1"/>
</dbReference>
<dbReference type="InterPro" id="IPR016040">
    <property type="entry name" value="NAD(P)-bd_dom"/>
</dbReference>
<dbReference type="Gene3D" id="3.40.50.720">
    <property type="entry name" value="NAD(P)-binding Rossmann-like Domain"/>
    <property type="match status" value="1"/>
</dbReference>
<evidence type="ECO:0000259" key="2">
    <source>
        <dbReference type="Pfam" id="PF13460"/>
    </source>
</evidence>
<dbReference type="GO" id="GO:0009507">
    <property type="term" value="C:chloroplast"/>
    <property type="evidence" value="ECO:0007669"/>
    <property type="project" value="TreeGrafter"/>
</dbReference>
<proteinExistence type="predicted"/>
<dbReference type="GO" id="GO:0016491">
    <property type="term" value="F:oxidoreductase activity"/>
    <property type="evidence" value="ECO:0007669"/>
    <property type="project" value="InterPro"/>
</dbReference>
<dbReference type="Gramene" id="TuG1812G0700000665.01.T01">
    <property type="protein sequence ID" value="TuG1812G0700000665.01.T01"/>
    <property type="gene ID" value="TuG1812G0700000665.01"/>
</dbReference>
<reference evidence="4" key="1">
    <citation type="journal article" date="2013" name="Nature">
        <title>Draft genome of the wheat A-genome progenitor Triticum urartu.</title>
        <authorList>
            <person name="Ling H.Q."/>
            <person name="Zhao S."/>
            <person name="Liu D."/>
            <person name="Wang J."/>
            <person name="Sun H."/>
            <person name="Zhang C."/>
            <person name="Fan H."/>
            <person name="Li D."/>
            <person name="Dong L."/>
            <person name="Tao Y."/>
            <person name="Gao C."/>
            <person name="Wu H."/>
            <person name="Li Y."/>
            <person name="Cui Y."/>
            <person name="Guo X."/>
            <person name="Zheng S."/>
            <person name="Wang B."/>
            <person name="Yu K."/>
            <person name="Liang Q."/>
            <person name="Yang W."/>
            <person name="Lou X."/>
            <person name="Chen J."/>
            <person name="Feng M."/>
            <person name="Jian J."/>
            <person name="Zhang X."/>
            <person name="Luo G."/>
            <person name="Jiang Y."/>
            <person name="Liu J."/>
            <person name="Wang Z."/>
            <person name="Sha Y."/>
            <person name="Zhang B."/>
            <person name="Wu H."/>
            <person name="Tang D."/>
            <person name="Shen Q."/>
            <person name="Xue P."/>
            <person name="Zou S."/>
            <person name="Wang X."/>
            <person name="Liu X."/>
            <person name="Wang F."/>
            <person name="Yang Y."/>
            <person name="An X."/>
            <person name="Dong Z."/>
            <person name="Zhang K."/>
            <person name="Zhang X."/>
            <person name="Luo M.C."/>
            <person name="Dvorak J."/>
            <person name="Tong Y."/>
            <person name="Wang J."/>
            <person name="Yang H."/>
            <person name="Li Z."/>
            <person name="Wang D."/>
            <person name="Zhang A."/>
            <person name="Wang J."/>
        </authorList>
    </citation>
    <scope>NUCLEOTIDE SEQUENCE</scope>
    <source>
        <strain evidence="4">cv. G1812</strain>
    </source>
</reference>
<keyword evidence="4" id="KW-1185">Reference proteome</keyword>
<dbReference type="Proteomes" id="UP000015106">
    <property type="component" value="Chromosome 7"/>
</dbReference>
<evidence type="ECO:0000313" key="4">
    <source>
        <dbReference type="Proteomes" id="UP000015106"/>
    </source>
</evidence>
<feature type="domain" description="NAD(P)-binding" evidence="2">
    <location>
        <begin position="27"/>
        <end position="148"/>
    </location>
</feature>
<organism evidence="3 4">
    <name type="scientific">Triticum urartu</name>
    <name type="common">Red wild einkorn</name>
    <name type="synonym">Crithodium urartu</name>
    <dbReference type="NCBI Taxonomy" id="4572"/>
    <lineage>
        <taxon>Eukaryota</taxon>
        <taxon>Viridiplantae</taxon>
        <taxon>Streptophyta</taxon>
        <taxon>Embryophyta</taxon>
        <taxon>Tracheophyta</taxon>
        <taxon>Spermatophyta</taxon>
        <taxon>Magnoliopsida</taxon>
        <taxon>Liliopsida</taxon>
        <taxon>Poales</taxon>
        <taxon>Poaceae</taxon>
        <taxon>BOP clade</taxon>
        <taxon>Pooideae</taxon>
        <taxon>Triticodae</taxon>
        <taxon>Triticeae</taxon>
        <taxon>Triticinae</taxon>
        <taxon>Triticum</taxon>
    </lineage>
</organism>
<dbReference type="Pfam" id="PF13460">
    <property type="entry name" value="NAD_binding_10"/>
    <property type="match status" value="1"/>
</dbReference>
<evidence type="ECO:0000256" key="1">
    <source>
        <dbReference type="SAM" id="MobiDB-lite"/>
    </source>
</evidence>
<dbReference type="AlphaFoldDB" id="A0A8R7QXQ0"/>
<reference evidence="3" key="2">
    <citation type="submission" date="2018-03" db="EMBL/GenBank/DDBJ databases">
        <title>The Triticum urartu genome reveals the dynamic nature of wheat genome evolution.</title>
        <authorList>
            <person name="Ling H."/>
            <person name="Ma B."/>
            <person name="Shi X."/>
            <person name="Liu H."/>
            <person name="Dong L."/>
            <person name="Sun H."/>
            <person name="Cao Y."/>
            <person name="Gao Q."/>
            <person name="Zheng S."/>
            <person name="Li Y."/>
            <person name="Yu Y."/>
            <person name="Du H."/>
            <person name="Qi M."/>
            <person name="Li Y."/>
            <person name="Yu H."/>
            <person name="Cui Y."/>
            <person name="Wang N."/>
            <person name="Chen C."/>
            <person name="Wu H."/>
            <person name="Zhao Y."/>
            <person name="Zhang J."/>
            <person name="Li Y."/>
            <person name="Zhou W."/>
            <person name="Zhang B."/>
            <person name="Hu W."/>
            <person name="Eijk M."/>
            <person name="Tang J."/>
            <person name="Witsenboer H."/>
            <person name="Zhao S."/>
            <person name="Li Z."/>
            <person name="Zhang A."/>
            <person name="Wang D."/>
            <person name="Liang C."/>
        </authorList>
    </citation>
    <scope>NUCLEOTIDE SEQUENCE [LARGE SCALE GENOMIC DNA]</scope>
    <source>
        <strain evidence="3">cv. G1812</strain>
    </source>
</reference>
<feature type="region of interest" description="Disordered" evidence="1">
    <location>
        <begin position="1"/>
        <end position="28"/>
    </location>
</feature>
<evidence type="ECO:0000313" key="3">
    <source>
        <dbReference type="EnsemblPlants" id="TuG1812G0700000665.01.T01"/>
    </source>
</evidence>